<dbReference type="InterPro" id="IPR011701">
    <property type="entry name" value="MFS"/>
</dbReference>
<accession>A0A382DQS0</accession>
<protein>
    <recommendedName>
        <fullName evidence="7">Major facilitator superfamily (MFS) profile domain-containing protein</fullName>
    </recommendedName>
</protein>
<keyword evidence="3 6" id="KW-0812">Transmembrane</keyword>
<feature type="domain" description="Major facilitator superfamily (MFS) profile" evidence="7">
    <location>
        <begin position="7"/>
        <end position="471"/>
    </location>
</feature>
<dbReference type="PANTHER" id="PTHR42718:SF9">
    <property type="entry name" value="MAJOR FACILITATOR SUPERFAMILY MULTIDRUG TRANSPORTER MFSC"/>
    <property type="match status" value="1"/>
</dbReference>
<dbReference type="PANTHER" id="PTHR42718">
    <property type="entry name" value="MAJOR FACILITATOR SUPERFAMILY MULTIDRUG TRANSPORTER MFSC"/>
    <property type="match status" value="1"/>
</dbReference>
<evidence type="ECO:0000259" key="7">
    <source>
        <dbReference type="PROSITE" id="PS50850"/>
    </source>
</evidence>
<feature type="transmembrane region" description="Helical" evidence="6">
    <location>
        <begin position="224"/>
        <end position="244"/>
    </location>
</feature>
<keyword evidence="2" id="KW-0813">Transport</keyword>
<dbReference type="PRINTS" id="PR01036">
    <property type="entry name" value="TCRTETB"/>
</dbReference>
<dbReference type="SUPFAM" id="SSF103473">
    <property type="entry name" value="MFS general substrate transporter"/>
    <property type="match status" value="1"/>
</dbReference>
<evidence type="ECO:0000256" key="3">
    <source>
        <dbReference type="ARBA" id="ARBA00022692"/>
    </source>
</evidence>
<feature type="transmembrane region" description="Helical" evidence="6">
    <location>
        <begin position="109"/>
        <end position="125"/>
    </location>
</feature>
<dbReference type="Gene3D" id="1.20.1250.20">
    <property type="entry name" value="MFS general substrate transporter like domains"/>
    <property type="match status" value="1"/>
</dbReference>
<dbReference type="CDD" id="cd17321">
    <property type="entry name" value="MFS_MMR_MDR_like"/>
    <property type="match status" value="1"/>
</dbReference>
<name>A0A382DQS0_9ZZZZ</name>
<dbReference type="InterPro" id="IPR020846">
    <property type="entry name" value="MFS_dom"/>
</dbReference>
<feature type="transmembrane region" description="Helical" evidence="6">
    <location>
        <begin position="404"/>
        <end position="423"/>
    </location>
</feature>
<dbReference type="AlphaFoldDB" id="A0A382DQS0"/>
<keyword evidence="5 6" id="KW-0472">Membrane</keyword>
<dbReference type="Pfam" id="PF07690">
    <property type="entry name" value="MFS_1"/>
    <property type="match status" value="1"/>
</dbReference>
<feature type="transmembrane region" description="Helical" evidence="6">
    <location>
        <begin position="328"/>
        <end position="346"/>
    </location>
</feature>
<proteinExistence type="predicted"/>
<evidence type="ECO:0000256" key="1">
    <source>
        <dbReference type="ARBA" id="ARBA00004141"/>
    </source>
</evidence>
<dbReference type="EMBL" id="UINC01040282">
    <property type="protein sequence ID" value="SVB39937.1"/>
    <property type="molecule type" value="Genomic_DNA"/>
</dbReference>
<evidence type="ECO:0000256" key="4">
    <source>
        <dbReference type="ARBA" id="ARBA00022989"/>
    </source>
</evidence>
<keyword evidence="4 6" id="KW-1133">Transmembrane helix</keyword>
<dbReference type="InterPro" id="IPR036259">
    <property type="entry name" value="MFS_trans_sf"/>
</dbReference>
<feature type="transmembrane region" description="Helical" evidence="6">
    <location>
        <begin position="300"/>
        <end position="321"/>
    </location>
</feature>
<dbReference type="GO" id="GO:0022857">
    <property type="term" value="F:transmembrane transporter activity"/>
    <property type="evidence" value="ECO:0007669"/>
    <property type="project" value="InterPro"/>
</dbReference>
<feature type="transmembrane region" description="Helical" evidence="6">
    <location>
        <begin position="448"/>
        <end position="468"/>
    </location>
</feature>
<comment type="subcellular location">
    <subcellularLocation>
        <location evidence="1">Membrane</location>
        <topology evidence="1">Multi-pass membrane protein</topology>
    </subcellularLocation>
</comment>
<evidence type="ECO:0000256" key="5">
    <source>
        <dbReference type="ARBA" id="ARBA00023136"/>
    </source>
</evidence>
<feature type="transmembrane region" description="Helical" evidence="6">
    <location>
        <begin position="352"/>
        <end position="372"/>
    </location>
</feature>
<feature type="transmembrane region" description="Helical" evidence="6">
    <location>
        <begin position="194"/>
        <end position="212"/>
    </location>
</feature>
<sequence length="474" mass="50575">MNRTLLPFLAISLGLFVEVVDQAGIMLALPSISRFFSSDLSTAQWVLIGYVLSISVSLIPMSRISDLLGHKKIYVWGLTLAAVITFLAGFSNSIGLLIAFSLIRGVGRGMTQGTSMALVLSIFGPSQGGKALGLYISVVGIGSAAGPLISGFILNNYTWRFLFFIIGGLGIISSMAASWLVSSNHVSTMKLRELKFDWIGAGLFTIGIAALLQTSTWGSRIGFLHPVTISISCLSLIGFALFIYREMLVDEPMIDLSLFRNRLFSSGVSAHFLFFMGGACPWFFMPFFLEIVAGYSPQQIGFIMGAGAISMSIAGVFCGYLSDKFGPFIFSVGGFLVTVVGLYVLTNLTVNATWPLAFIGILCINMASGIFFGPNNKQIFGSVSPNFHGVISGFMHTTRNSSSAIGISIGTAIATSVMAYMGYEPTISDLSNDTGVSVLGAFVRGMKFVFYGGMGVSILGIFVLVLGGRSKVNN</sequence>
<feature type="transmembrane region" description="Helical" evidence="6">
    <location>
        <begin position="159"/>
        <end position="182"/>
    </location>
</feature>
<evidence type="ECO:0000313" key="8">
    <source>
        <dbReference type="EMBL" id="SVB39937.1"/>
    </source>
</evidence>
<dbReference type="GO" id="GO:0016020">
    <property type="term" value="C:membrane"/>
    <property type="evidence" value="ECO:0007669"/>
    <property type="project" value="UniProtKB-SubCell"/>
</dbReference>
<dbReference type="Gene3D" id="1.20.1720.10">
    <property type="entry name" value="Multidrug resistance protein D"/>
    <property type="match status" value="1"/>
</dbReference>
<feature type="transmembrane region" description="Helical" evidence="6">
    <location>
        <begin position="73"/>
        <end position="103"/>
    </location>
</feature>
<reference evidence="8" key="1">
    <citation type="submission" date="2018-05" db="EMBL/GenBank/DDBJ databases">
        <authorList>
            <person name="Lanie J.A."/>
            <person name="Ng W.-L."/>
            <person name="Kazmierczak K.M."/>
            <person name="Andrzejewski T.M."/>
            <person name="Davidsen T.M."/>
            <person name="Wayne K.J."/>
            <person name="Tettelin H."/>
            <person name="Glass J.I."/>
            <person name="Rusch D."/>
            <person name="Podicherti R."/>
            <person name="Tsui H.-C.T."/>
            <person name="Winkler M.E."/>
        </authorList>
    </citation>
    <scope>NUCLEOTIDE SEQUENCE</scope>
</reference>
<evidence type="ECO:0000256" key="2">
    <source>
        <dbReference type="ARBA" id="ARBA00022448"/>
    </source>
</evidence>
<feature type="transmembrane region" description="Helical" evidence="6">
    <location>
        <begin position="132"/>
        <end position="153"/>
    </location>
</feature>
<feature type="transmembrane region" description="Helical" evidence="6">
    <location>
        <begin position="43"/>
        <end position="61"/>
    </location>
</feature>
<dbReference type="PROSITE" id="PS50850">
    <property type="entry name" value="MFS"/>
    <property type="match status" value="1"/>
</dbReference>
<organism evidence="8">
    <name type="scientific">marine metagenome</name>
    <dbReference type="NCBI Taxonomy" id="408172"/>
    <lineage>
        <taxon>unclassified sequences</taxon>
        <taxon>metagenomes</taxon>
        <taxon>ecological metagenomes</taxon>
    </lineage>
</organism>
<evidence type="ECO:0000256" key="6">
    <source>
        <dbReference type="SAM" id="Phobius"/>
    </source>
</evidence>
<gene>
    <name evidence="8" type="ORF">METZ01_LOCUS192791</name>
</gene>
<feature type="transmembrane region" description="Helical" evidence="6">
    <location>
        <begin position="264"/>
        <end position="288"/>
    </location>
</feature>